<reference evidence="1 2" key="1">
    <citation type="submission" date="2014-06" db="EMBL/GenBank/DDBJ databases">
        <title>Rhizobium pelagicum/R2-400B4.</title>
        <authorList>
            <person name="Kimes N.E."/>
            <person name="Lopez-Perez M."/>
        </authorList>
    </citation>
    <scope>NUCLEOTIDE SEQUENCE [LARGE SCALE GENOMIC DNA]</scope>
    <source>
        <strain evidence="1 2">R2-400B4</strain>
    </source>
</reference>
<evidence type="ECO:0000313" key="2">
    <source>
        <dbReference type="Proteomes" id="UP000052167"/>
    </source>
</evidence>
<dbReference type="AlphaFoldDB" id="A0A922P0E6"/>
<gene>
    <name evidence="1" type="ORF">GV68_08530</name>
</gene>
<dbReference type="EMBL" id="JOKJ01000019">
    <property type="protein sequence ID" value="KEQ05566.1"/>
    <property type="molecule type" value="Genomic_DNA"/>
</dbReference>
<proteinExistence type="predicted"/>
<evidence type="ECO:0000313" key="1">
    <source>
        <dbReference type="EMBL" id="KEQ05566.1"/>
    </source>
</evidence>
<accession>A0A922P0E6</accession>
<dbReference type="Proteomes" id="UP000052167">
    <property type="component" value="Unassembled WGS sequence"/>
</dbReference>
<sequence length="69" mass="8176">MKVDTSKARTVLEEYERLCGIIRAYDEYLPWDVHPNVTRGQEMRKSRARKKLKQLVDSEEAKEYGLFSI</sequence>
<comment type="caution">
    <text evidence="1">The sequence shown here is derived from an EMBL/GenBank/DDBJ whole genome shotgun (WGS) entry which is preliminary data.</text>
</comment>
<organism evidence="1 2">
    <name type="scientific">Pseudorhizobium pelagicum</name>
    <dbReference type="NCBI Taxonomy" id="1509405"/>
    <lineage>
        <taxon>Bacteria</taxon>
        <taxon>Pseudomonadati</taxon>
        <taxon>Pseudomonadota</taxon>
        <taxon>Alphaproteobacteria</taxon>
        <taxon>Hyphomicrobiales</taxon>
        <taxon>Rhizobiaceae</taxon>
        <taxon>Rhizobium/Agrobacterium group</taxon>
        <taxon>Pseudorhizobium</taxon>
    </lineage>
</organism>
<protein>
    <submittedName>
        <fullName evidence="1">Uncharacterized protein</fullName>
    </submittedName>
</protein>
<keyword evidence="2" id="KW-1185">Reference proteome</keyword>
<name>A0A922P0E6_9HYPH</name>